<dbReference type="PANTHER" id="PTHR11505">
    <property type="entry name" value="L1 TRANSPOSABLE ELEMENT-RELATED"/>
    <property type="match status" value="1"/>
</dbReference>
<protein>
    <submittedName>
        <fullName evidence="4">LINE-1 type transposase domain-containing protein 1</fullName>
    </submittedName>
</protein>
<comment type="similarity">
    <text evidence="1">Belongs to the transposase 22 family.</text>
</comment>
<sequence>RKKKKKGRELREIWAGVLNCVLGGACSYIPPFYLIRSGRVEKGVVGEEVGCELSSREKKLADLEDRSRRNNVRLVGLPEGTEGSDPTGFIQKAIKEWFPTLANSEMEVERAHRVYRSQKDTRNSPRVFIFKLLRYQDRQRLLKASRASGRISHSGANLRFFVDYSSFTSKRRMAFLPVQKSLRAEGIESFLLYPAQLKVTISGTVHTFFSPQEAEGRLPSLFRNDISPIKCFNLKATGKKEVLKQFLPKARTEKTNGQLILQKWCH</sequence>
<comment type="caution">
    <text evidence="4">The sequence shown here is derived from an EMBL/GenBank/DDBJ whole genome shotgun (WGS) entry which is preliminary data.</text>
</comment>
<evidence type="ECO:0000313" key="5">
    <source>
        <dbReference type="Proteomes" id="UP000752171"/>
    </source>
</evidence>
<dbReference type="AlphaFoldDB" id="A0A8T2KX50"/>
<dbReference type="Proteomes" id="UP000752171">
    <property type="component" value="Unassembled WGS sequence"/>
</dbReference>
<dbReference type="Pfam" id="PF02994">
    <property type="entry name" value="Transposase_22"/>
    <property type="match status" value="1"/>
</dbReference>
<name>A0A8T2KX50_ASTMX</name>
<evidence type="ECO:0000259" key="3">
    <source>
        <dbReference type="Pfam" id="PF02994"/>
    </source>
</evidence>
<feature type="domain" description="L1 transposable element RRM" evidence="3">
    <location>
        <begin position="69"/>
        <end position="161"/>
    </location>
</feature>
<organism evidence="4 5">
    <name type="scientific">Astyanax mexicanus</name>
    <name type="common">Blind cave fish</name>
    <name type="synonym">Astyanax fasciatus mexicanus</name>
    <dbReference type="NCBI Taxonomy" id="7994"/>
    <lineage>
        <taxon>Eukaryota</taxon>
        <taxon>Metazoa</taxon>
        <taxon>Chordata</taxon>
        <taxon>Craniata</taxon>
        <taxon>Vertebrata</taxon>
        <taxon>Euteleostomi</taxon>
        <taxon>Actinopterygii</taxon>
        <taxon>Neopterygii</taxon>
        <taxon>Teleostei</taxon>
        <taxon>Ostariophysi</taxon>
        <taxon>Characiformes</taxon>
        <taxon>Characoidei</taxon>
        <taxon>Acestrorhamphidae</taxon>
        <taxon>Acestrorhamphinae</taxon>
        <taxon>Astyanax</taxon>
    </lineage>
</organism>
<evidence type="ECO:0000256" key="2">
    <source>
        <dbReference type="SAM" id="Phobius"/>
    </source>
</evidence>
<dbReference type="InterPro" id="IPR043636">
    <property type="entry name" value="L1_RRM_dom"/>
</dbReference>
<feature type="non-terminal residue" evidence="4">
    <location>
        <position position="266"/>
    </location>
</feature>
<dbReference type="Gene3D" id="3.30.70.1820">
    <property type="entry name" value="L1 transposable element, RRM domain"/>
    <property type="match status" value="1"/>
</dbReference>
<keyword evidence="2" id="KW-0812">Transmembrane</keyword>
<keyword evidence="2" id="KW-1133">Transmembrane helix</keyword>
<gene>
    <name evidence="4" type="primary">L1TD1</name>
    <name evidence="4" type="ORF">AMEX_G22464</name>
</gene>
<dbReference type="EMBL" id="JAICCE010000019">
    <property type="protein sequence ID" value="KAG9264208.1"/>
    <property type="molecule type" value="Genomic_DNA"/>
</dbReference>
<evidence type="ECO:0000256" key="1">
    <source>
        <dbReference type="ARBA" id="ARBA00061640"/>
    </source>
</evidence>
<reference evidence="4 5" key="1">
    <citation type="submission" date="2021-07" db="EMBL/GenBank/DDBJ databases">
        <authorList>
            <person name="Imarazene B."/>
            <person name="Zahm M."/>
            <person name="Klopp C."/>
            <person name="Cabau C."/>
            <person name="Beille S."/>
            <person name="Jouanno E."/>
            <person name="Castinel A."/>
            <person name="Lluch J."/>
            <person name="Gil L."/>
            <person name="Kuchtly C."/>
            <person name="Lopez Roques C."/>
            <person name="Donnadieu C."/>
            <person name="Parrinello H."/>
            <person name="Journot L."/>
            <person name="Du K."/>
            <person name="Schartl M."/>
            <person name="Retaux S."/>
            <person name="Guiguen Y."/>
        </authorList>
    </citation>
    <scope>NUCLEOTIDE SEQUENCE [LARGE SCALE GENOMIC DNA]</scope>
    <source>
        <strain evidence="4">Pach_M1</strain>
        <tissue evidence="4">Testis</tissue>
    </source>
</reference>
<evidence type="ECO:0000313" key="4">
    <source>
        <dbReference type="EMBL" id="KAG9264208.1"/>
    </source>
</evidence>
<dbReference type="FunFam" id="3.30.70.1820:FF:000002">
    <property type="entry name" value="LINE-1 retrotransposable element ORF1 protein"/>
    <property type="match status" value="1"/>
</dbReference>
<feature type="transmembrane region" description="Helical" evidence="2">
    <location>
        <begin position="12"/>
        <end position="34"/>
    </location>
</feature>
<dbReference type="InterPro" id="IPR004244">
    <property type="entry name" value="Transposase_22"/>
</dbReference>
<accession>A0A8T2KX50</accession>
<keyword evidence="2" id="KW-0472">Membrane</keyword>
<proteinExistence type="inferred from homology"/>